<feature type="region of interest" description="Disordered" evidence="1">
    <location>
        <begin position="139"/>
        <end position="189"/>
    </location>
</feature>
<accession>A0AB34JY20</accession>
<dbReference type="Proteomes" id="UP001515480">
    <property type="component" value="Unassembled WGS sequence"/>
</dbReference>
<feature type="compositionally biased region" description="Basic and acidic residues" evidence="1">
    <location>
        <begin position="83"/>
        <end position="97"/>
    </location>
</feature>
<evidence type="ECO:0000256" key="1">
    <source>
        <dbReference type="SAM" id="MobiDB-lite"/>
    </source>
</evidence>
<evidence type="ECO:0000313" key="3">
    <source>
        <dbReference type="Proteomes" id="UP001515480"/>
    </source>
</evidence>
<feature type="region of interest" description="Disordered" evidence="1">
    <location>
        <begin position="1"/>
        <end position="124"/>
    </location>
</feature>
<feature type="compositionally biased region" description="Pro residues" evidence="1">
    <location>
        <begin position="10"/>
        <end position="19"/>
    </location>
</feature>
<protein>
    <submittedName>
        <fullName evidence="2">Uncharacterized protein</fullName>
    </submittedName>
</protein>
<name>A0AB34JY20_PRYPA</name>
<evidence type="ECO:0000313" key="2">
    <source>
        <dbReference type="EMBL" id="KAL1527219.1"/>
    </source>
</evidence>
<keyword evidence="3" id="KW-1185">Reference proteome</keyword>
<proteinExistence type="predicted"/>
<feature type="compositionally biased region" description="Basic and acidic residues" evidence="1">
    <location>
        <begin position="47"/>
        <end position="63"/>
    </location>
</feature>
<feature type="compositionally biased region" description="Pro residues" evidence="1">
    <location>
        <begin position="108"/>
        <end position="117"/>
    </location>
</feature>
<reference evidence="2 3" key="1">
    <citation type="journal article" date="2024" name="Science">
        <title>Giant polyketide synthase enzymes in the biosynthesis of giant marine polyether toxins.</title>
        <authorList>
            <person name="Fallon T.R."/>
            <person name="Shende V.V."/>
            <person name="Wierzbicki I.H."/>
            <person name="Pendleton A.L."/>
            <person name="Watervoot N.F."/>
            <person name="Auber R.P."/>
            <person name="Gonzalez D.J."/>
            <person name="Wisecaver J.H."/>
            <person name="Moore B.S."/>
        </authorList>
    </citation>
    <scope>NUCLEOTIDE SEQUENCE [LARGE SCALE GENOMIC DNA]</scope>
    <source>
        <strain evidence="2 3">12B1</strain>
    </source>
</reference>
<dbReference type="EMBL" id="JBGBPQ010000003">
    <property type="protein sequence ID" value="KAL1527219.1"/>
    <property type="molecule type" value="Genomic_DNA"/>
</dbReference>
<comment type="caution">
    <text evidence="2">The sequence shown here is derived from an EMBL/GenBank/DDBJ whole genome shotgun (WGS) entry which is preliminary data.</text>
</comment>
<dbReference type="AlphaFoldDB" id="A0AB34JY20"/>
<organism evidence="2 3">
    <name type="scientific">Prymnesium parvum</name>
    <name type="common">Toxic golden alga</name>
    <dbReference type="NCBI Taxonomy" id="97485"/>
    <lineage>
        <taxon>Eukaryota</taxon>
        <taxon>Haptista</taxon>
        <taxon>Haptophyta</taxon>
        <taxon>Prymnesiophyceae</taxon>
        <taxon>Prymnesiales</taxon>
        <taxon>Prymnesiaceae</taxon>
        <taxon>Prymnesium</taxon>
    </lineage>
</organism>
<feature type="compositionally biased region" description="Low complexity" evidence="1">
    <location>
        <begin position="154"/>
        <end position="163"/>
    </location>
</feature>
<sequence>MMRGTSPRRPLGPPVPEPSPTAGATPHRPLVHPVASSSVSAWLPLAPHDRPPPLPVAERREPRPSSPARSTPREQRPSLPRSTPREQPPRSTPREQRVPALPRSTPREQPPPAPRPAPRLDVPVGRTVSRWISLALATGGGAEGELSPDDREAAASAASGGELSSEEEAALSPSSTVLEGSAQLGSVKV</sequence>
<gene>
    <name evidence="2" type="ORF">AB1Y20_015897</name>
</gene>